<reference evidence="3" key="1">
    <citation type="journal article" date="2023" name="Insect Mol. Biol.">
        <title>Genome sequencing provides insights into the evolution of gene families encoding plant cell wall-degrading enzymes in longhorned beetles.</title>
        <authorList>
            <person name="Shin N.R."/>
            <person name="Okamura Y."/>
            <person name="Kirsch R."/>
            <person name="Pauchet Y."/>
        </authorList>
    </citation>
    <scope>NUCLEOTIDE SEQUENCE</scope>
    <source>
        <strain evidence="3">MMC_N1</strain>
    </source>
</reference>
<dbReference type="PROSITE" id="PS00233">
    <property type="entry name" value="CHIT_BIND_RR_1"/>
    <property type="match status" value="1"/>
</dbReference>
<name>A0ABQ9JLD5_9CUCU</name>
<dbReference type="PROSITE" id="PS51155">
    <property type="entry name" value="CHIT_BIND_RR_2"/>
    <property type="match status" value="1"/>
</dbReference>
<gene>
    <name evidence="3" type="ORF">NQ317_003129</name>
</gene>
<dbReference type="InterPro" id="IPR000618">
    <property type="entry name" value="Insect_cuticle"/>
</dbReference>
<proteinExistence type="predicted"/>
<dbReference type="PANTHER" id="PTHR10380">
    <property type="entry name" value="CUTICLE PROTEIN"/>
    <property type="match status" value="1"/>
</dbReference>
<evidence type="ECO:0000313" key="4">
    <source>
        <dbReference type="Proteomes" id="UP001162164"/>
    </source>
</evidence>
<protein>
    <submittedName>
        <fullName evidence="3">Uncharacterized protein</fullName>
    </submittedName>
</protein>
<dbReference type="InterPro" id="IPR031311">
    <property type="entry name" value="CHIT_BIND_RR_consensus"/>
</dbReference>
<dbReference type="PANTHER" id="PTHR10380:SF173">
    <property type="entry name" value="CUTICULAR PROTEIN 47EF, ISOFORM C-RELATED"/>
    <property type="match status" value="1"/>
</dbReference>
<comment type="caution">
    <text evidence="3">The sequence shown here is derived from an EMBL/GenBank/DDBJ whole genome shotgun (WGS) entry which is preliminary data.</text>
</comment>
<sequence>MGDCIGLPLNYPEHVNSMILYATYAADYPHPVYTLIADKQWNQNEITYLKFKCGHGSNGYIVIFTLLLATVFALPQVQPERQREIKILRQSQDISPDGTYQWLYETENGIAAQEQGGLKTIGNEQGTAAQGSFQYTSPEGIPIALTYVADENGFQPQGSHLPTPPPIPAQIVRALEWIAANPEPQLKGQQIFK</sequence>
<evidence type="ECO:0000256" key="2">
    <source>
        <dbReference type="PROSITE-ProRule" id="PRU00497"/>
    </source>
</evidence>
<organism evidence="3 4">
    <name type="scientific">Molorchus minor</name>
    <dbReference type="NCBI Taxonomy" id="1323400"/>
    <lineage>
        <taxon>Eukaryota</taxon>
        <taxon>Metazoa</taxon>
        <taxon>Ecdysozoa</taxon>
        <taxon>Arthropoda</taxon>
        <taxon>Hexapoda</taxon>
        <taxon>Insecta</taxon>
        <taxon>Pterygota</taxon>
        <taxon>Neoptera</taxon>
        <taxon>Endopterygota</taxon>
        <taxon>Coleoptera</taxon>
        <taxon>Polyphaga</taxon>
        <taxon>Cucujiformia</taxon>
        <taxon>Chrysomeloidea</taxon>
        <taxon>Cerambycidae</taxon>
        <taxon>Lamiinae</taxon>
        <taxon>Monochamini</taxon>
        <taxon>Molorchus</taxon>
    </lineage>
</organism>
<dbReference type="InterPro" id="IPR050468">
    <property type="entry name" value="Cuticle_Struct_Prot"/>
</dbReference>
<keyword evidence="4" id="KW-1185">Reference proteome</keyword>
<evidence type="ECO:0000313" key="3">
    <source>
        <dbReference type="EMBL" id="KAJ8979026.1"/>
    </source>
</evidence>
<dbReference type="Pfam" id="PF00379">
    <property type="entry name" value="Chitin_bind_4"/>
    <property type="match status" value="1"/>
</dbReference>
<dbReference type="PRINTS" id="PR00947">
    <property type="entry name" value="CUTICLE"/>
</dbReference>
<dbReference type="EMBL" id="JAPWTJ010000381">
    <property type="protein sequence ID" value="KAJ8979026.1"/>
    <property type="molecule type" value="Genomic_DNA"/>
</dbReference>
<keyword evidence="1 2" id="KW-0193">Cuticle</keyword>
<dbReference type="Proteomes" id="UP001162164">
    <property type="component" value="Unassembled WGS sequence"/>
</dbReference>
<evidence type="ECO:0000256" key="1">
    <source>
        <dbReference type="ARBA" id="ARBA00022460"/>
    </source>
</evidence>
<accession>A0ABQ9JLD5</accession>